<keyword evidence="5" id="KW-0410">Iron transport</keyword>
<dbReference type="EMBL" id="WWCT01000001">
    <property type="protein sequence ID" value="MYN24918.1"/>
    <property type="molecule type" value="Genomic_DNA"/>
</dbReference>
<dbReference type="RefSeq" id="WP_161053070.1">
    <property type="nucleotide sequence ID" value="NZ_WWCT01000001.1"/>
</dbReference>
<evidence type="ECO:0000259" key="17">
    <source>
        <dbReference type="Pfam" id="PF00593"/>
    </source>
</evidence>
<comment type="caution">
    <text evidence="19">The sequence shown here is derived from an EMBL/GenBank/DDBJ whole genome shotgun (WGS) entry which is preliminary data.</text>
</comment>
<dbReference type="InterPro" id="IPR037066">
    <property type="entry name" value="Plug_dom_sf"/>
</dbReference>
<sequence>MADRSTANAIETVFSTYGKLSAGVGLAVGSLSMSTQALAQEGAPDRPATDAQLKEVVVKAEREAPAYKPENLSSLKFGQPLLDTPQSVTVVPKQVLSEQNAQNLQDVLKNVPGITFTSGEGNLGWGDLFTIRGFSSEQSITVDGMRDAGMSSRNDTFNLEQVEVFKGTGSIESGTASVGGTVNLVSKEATLDNFYHVSLGAGSADYGRATADLNRQLGAGSALRINLMQHQNGVEGRDKVRFERSGLATSLGLGLDGNTHFFLDLFHQEDHNVPDGGLPIQRGTGGQTMPFVSHSSWYGADSYTQQTRSDAVTAKLEHAWSDQLKIRSQLRWAQTDNLQVLAPARFNAATAAGASLGTSLGYAGVGGLSAAAGIRSYTDYTNTASEYAVLRGADYGTSKRYRIVADQTDLSIKFATGVLQHELVTGVDLFRETYGDLQRTVMAPSGTLWFDLANPVTAFKEVPTVKGSAGVLSRISNTGAYATDTIRITPQWRVLAALRYDHWRAVTSTKGVTSADSSDGAVSGRASLMYKPQEDVNIYLAYAQAAQPSAMGASTNNAIYGSAAAAAYDPAVSKTAELGAKWDVLHHRLSLTGALFHTAVSDSWEYGDTDTSPVRALPAKRVNGLELGLQGNLTEAWSVYSGLARMDSKQTKGANNGSEAKNVPRLTLNLWTSYEAAKGLFLSYGAQYVGERRYTDSKYVGGQNNNASTVSGSAGLAPTYVLDTEKAPSYWVSSVAARYRVNNMVTLNLNVQNLFDKFYWSRIGASLDGFQLYGVPGAGRTVTLSADMNF</sequence>
<evidence type="ECO:0000256" key="1">
    <source>
        <dbReference type="ARBA" id="ARBA00004571"/>
    </source>
</evidence>
<keyword evidence="10 16" id="KW-0798">TonB box</keyword>
<keyword evidence="9" id="KW-0406">Ion transport</keyword>
<evidence type="ECO:0000256" key="13">
    <source>
        <dbReference type="ARBA" id="ARBA00023237"/>
    </source>
</evidence>
<evidence type="ECO:0000256" key="8">
    <source>
        <dbReference type="ARBA" id="ARBA00023004"/>
    </source>
</evidence>
<proteinExistence type="inferred from homology"/>
<evidence type="ECO:0000256" key="4">
    <source>
        <dbReference type="ARBA" id="ARBA00022452"/>
    </source>
</evidence>
<dbReference type="Gene3D" id="2.40.170.20">
    <property type="entry name" value="TonB-dependent receptor, beta-barrel domain"/>
    <property type="match status" value="1"/>
</dbReference>
<evidence type="ECO:0000256" key="5">
    <source>
        <dbReference type="ARBA" id="ARBA00022496"/>
    </source>
</evidence>
<evidence type="ECO:0000313" key="19">
    <source>
        <dbReference type="EMBL" id="MYN24918.1"/>
    </source>
</evidence>
<dbReference type="Pfam" id="PF07715">
    <property type="entry name" value="Plug"/>
    <property type="match status" value="1"/>
</dbReference>
<comment type="subcellular location">
    <subcellularLocation>
        <location evidence="1 14">Cell outer membrane</location>
        <topology evidence="1 14">Multi-pass membrane protein</topology>
    </subcellularLocation>
</comment>
<keyword evidence="3 14" id="KW-0813">Transport</keyword>
<evidence type="ECO:0000256" key="14">
    <source>
        <dbReference type="PROSITE-ProRule" id="PRU01360"/>
    </source>
</evidence>
<comment type="similarity">
    <text evidence="2 14 16">Belongs to the TonB-dependent receptor family.</text>
</comment>
<evidence type="ECO:0000256" key="10">
    <source>
        <dbReference type="ARBA" id="ARBA00023077"/>
    </source>
</evidence>
<dbReference type="InterPro" id="IPR010917">
    <property type="entry name" value="TonB_rcpt_CS"/>
</dbReference>
<dbReference type="PANTHER" id="PTHR32552">
    <property type="entry name" value="FERRICHROME IRON RECEPTOR-RELATED"/>
    <property type="match status" value="1"/>
</dbReference>
<dbReference type="PROSITE" id="PS01156">
    <property type="entry name" value="TONB_DEPENDENT_REC_2"/>
    <property type="match status" value="1"/>
</dbReference>
<evidence type="ECO:0000256" key="15">
    <source>
        <dbReference type="PROSITE-ProRule" id="PRU10144"/>
    </source>
</evidence>
<dbReference type="InterPro" id="IPR012910">
    <property type="entry name" value="Plug_dom"/>
</dbReference>
<dbReference type="NCBIfam" id="TIGR01783">
    <property type="entry name" value="TonB-siderophor"/>
    <property type="match status" value="1"/>
</dbReference>
<accession>A0ABW9VTH9</accession>
<dbReference type="SUPFAM" id="SSF56935">
    <property type="entry name" value="Porins"/>
    <property type="match status" value="1"/>
</dbReference>
<dbReference type="Gene3D" id="2.170.130.10">
    <property type="entry name" value="TonB-dependent receptor, plug domain"/>
    <property type="match status" value="1"/>
</dbReference>
<dbReference type="InterPro" id="IPR000531">
    <property type="entry name" value="Beta-barrel_TonB"/>
</dbReference>
<feature type="short sequence motif" description="TonB C-terminal box" evidence="15">
    <location>
        <begin position="773"/>
        <end position="790"/>
    </location>
</feature>
<dbReference type="InterPro" id="IPR036942">
    <property type="entry name" value="Beta-barrel_TonB_sf"/>
</dbReference>
<evidence type="ECO:0000256" key="2">
    <source>
        <dbReference type="ARBA" id="ARBA00009810"/>
    </source>
</evidence>
<keyword evidence="12 19" id="KW-0675">Receptor</keyword>
<evidence type="ECO:0000256" key="12">
    <source>
        <dbReference type="ARBA" id="ARBA00023170"/>
    </source>
</evidence>
<evidence type="ECO:0000256" key="3">
    <source>
        <dbReference type="ARBA" id="ARBA00022448"/>
    </source>
</evidence>
<dbReference type="Proteomes" id="UP000642144">
    <property type="component" value="Unassembled WGS sequence"/>
</dbReference>
<feature type="domain" description="TonB-dependent receptor-like beta-barrel" evidence="17">
    <location>
        <begin position="274"/>
        <end position="754"/>
    </location>
</feature>
<organism evidence="19 20">
    <name type="scientific">Duganella levis</name>
    <dbReference type="NCBI Taxonomy" id="2692169"/>
    <lineage>
        <taxon>Bacteria</taxon>
        <taxon>Pseudomonadati</taxon>
        <taxon>Pseudomonadota</taxon>
        <taxon>Betaproteobacteria</taxon>
        <taxon>Burkholderiales</taxon>
        <taxon>Oxalobacteraceae</taxon>
        <taxon>Telluria group</taxon>
        <taxon>Duganella</taxon>
    </lineage>
</organism>
<evidence type="ECO:0000313" key="20">
    <source>
        <dbReference type="Proteomes" id="UP000642144"/>
    </source>
</evidence>
<keyword evidence="13 14" id="KW-0998">Cell outer membrane</keyword>
<dbReference type="InterPro" id="IPR039426">
    <property type="entry name" value="TonB-dep_rcpt-like"/>
</dbReference>
<evidence type="ECO:0000256" key="7">
    <source>
        <dbReference type="ARBA" id="ARBA00022729"/>
    </source>
</evidence>
<evidence type="ECO:0000256" key="16">
    <source>
        <dbReference type="RuleBase" id="RU003357"/>
    </source>
</evidence>
<reference evidence="19 20" key="1">
    <citation type="submission" date="2019-12" db="EMBL/GenBank/DDBJ databases">
        <title>Novel species isolated from a subtropical stream in China.</title>
        <authorList>
            <person name="Lu H."/>
        </authorList>
    </citation>
    <scope>NUCLEOTIDE SEQUENCE [LARGE SCALE GENOMIC DNA]</scope>
    <source>
        <strain evidence="19 20">CY42W</strain>
    </source>
</reference>
<keyword evidence="20" id="KW-1185">Reference proteome</keyword>
<keyword evidence="6 14" id="KW-0812">Transmembrane</keyword>
<protein>
    <submittedName>
        <fullName evidence="19">TonB-dependent siderophore receptor</fullName>
    </submittedName>
</protein>
<keyword evidence="11 14" id="KW-0472">Membrane</keyword>
<dbReference type="PROSITE" id="PS52016">
    <property type="entry name" value="TONB_DEPENDENT_REC_3"/>
    <property type="match status" value="1"/>
</dbReference>
<dbReference type="Pfam" id="PF00593">
    <property type="entry name" value="TonB_dep_Rec_b-barrel"/>
    <property type="match status" value="1"/>
</dbReference>
<keyword evidence="4 14" id="KW-1134">Transmembrane beta strand</keyword>
<evidence type="ECO:0000256" key="9">
    <source>
        <dbReference type="ARBA" id="ARBA00023065"/>
    </source>
</evidence>
<evidence type="ECO:0000256" key="6">
    <source>
        <dbReference type="ARBA" id="ARBA00022692"/>
    </source>
</evidence>
<evidence type="ECO:0000256" key="11">
    <source>
        <dbReference type="ARBA" id="ARBA00023136"/>
    </source>
</evidence>
<keyword evidence="7" id="KW-0732">Signal</keyword>
<evidence type="ECO:0000259" key="18">
    <source>
        <dbReference type="Pfam" id="PF07715"/>
    </source>
</evidence>
<feature type="domain" description="TonB-dependent receptor plug" evidence="18">
    <location>
        <begin position="81"/>
        <end position="181"/>
    </location>
</feature>
<gene>
    <name evidence="19" type="ORF">GTP69_00690</name>
</gene>
<dbReference type="InterPro" id="IPR010105">
    <property type="entry name" value="TonB_sidphr_rcpt"/>
</dbReference>
<keyword evidence="8" id="KW-0408">Iron</keyword>
<dbReference type="PANTHER" id="PTHR32552:SF83">
    <property type="entry name" value="BLR3904 PROTEIN"/>
    <property type="match status" value="1"/>
</dbReference>
<name>A0ABW9VTH9_9BURK</name>
<dbReference type="CDD" id="cd01347">
    <property type="entry name" value="ligand_gated_channel"/>
    <property type="match status" value="1"/>
</dbReference>